<gene>
    <name evidence="2" type="ORF">F3087_13620</name>
</gene>
<evidence type="ECO:0000313" key="2">
    <source>
        <dbReference type="EMBL" id="KAA8888107.1"/>
    </source>
</evidence>
<comment type="caution">
    <text evidence="2">The sequence shown here is derived from an EMBL/GenBank/DDBJ whole genome shotgun (WGS) entry which is preliminary data.</text>
</comment>
<accession>A0A5N0EFC3</accession>
<reference evidence="2 3" key="1">
    <citation type="submission" date="2019-09" db="EMBL/GenBank/DDBJ databases">
        <authorList>
            <person name="Wang X."/>
        </authorList>
    </citation>
    <scope>NUCLEOTIDE SEQUENCE [LARGE SCALE GENOMIC DNA]</scope>
    <source>
        <strain evidence="2 3">CICC 11023</strain>
    </source>
</reference>
<proteinExistence type="predicted"/>
<keyword evidence="3" id="KW-1185">Reference proteome</keyword>
<evidence type="ECO:0000313" key="3">
    <source>
        <dbReference type="Proteomes" id="UP000323876"/>
    </source>
</evidence>
<protein>
    <submittedName>
        <fullName evidence="2">Uncharacterized protein</fullName>
    </submittedName>
</protein>
<dbReference type="EMBL" id="VXLC01000004">
    <property type="protein sequence ID" value="KAA8888107.1"/>
    <property type="molecule type" value="Genomic_DNA"/>
</dbReference>
<evidence type="ECO:0000256" key="1">
    <source>
        <dbReference type="SAM" id="MobiDB-lite"/>
    </source>
</evidence>
<dbReference type="AlphaFoldDB" id="A0A5N0EFC3"/>
<organism evidence="2 3">
    <name type="scientific">Nocardia colli</name>
    <dbReference type="NCBI Taxonomy" id="2545717"/>
    <lineage>
        <taxon>Bacteria</taxon>
        <taxon>Bacillati</taxon>
        <taxon>Actinomycetota</taxon>
        <taxon>Actinomycetes</taxon>
        <taxon>Mycobacteriales</taxon>
        <taxon>Nocardiaceae</taxon>
        <taxon>Nocardia</taxon>
    </lineage>
</organism>
<name>A0A5N0EFC3_9NOCA</name>
<dbReference type="Proteomes" id="UP000323876">
    <property type="component" value="Unassembled WGS sequence"/>
</dbReference>
<feature type="compositionally biased region" description="Low complexity" evidence="1">
    <location>
        <begin position="152"/>
        <end position="167"/>
    </location>
</feature>
<sequence length="276" mass="29956">MLILQDPTKPTTSGPSPITEFPRAATILASQVTPPTKSTGPLHKMLTVLVKTAIDDPDETYTAQDIVVAYQKLYALAEARVQEWAEDTARCKRYLDNELNRKLAGELLRIQRDQEKRLDSLSKAESVVITRGTDPSQAINIMTYETFGGEVPGPARADAPTDPDAGRQTGEGVKTTKEGRLEEWSLGALRGFAASGFLLIAEATPTMVSLPPETALTSGERGVCGFADQRVRRVAILEQGRVATGIDPFVRALEIMMKGTANAESALQYAIKKRPT</sequence>
<dbReference type="RefSeq" id="WP_150402277.1">
    <property type="nucleotide sequence ID" value="NZ_VXLC01000004.1"/>
</dbReference>
<dbReference type="OrthoDB" id="4551780at2"/>
<feature type="region of interest" description="Disordered" evidence="1">
    <location>
        <begin position="150"/>
        <end position="175"/>
    </location>
</feature>